<dbReference type="InterPro" id="IPR039387">
    <property type="entry name" value="3_4-PCD"/>
</dbReference>
<keyword evidence="3" id="KW-0560">Oxidoreductase</keyword>
<protein>
    <submittedName>
        <fullName evidence="5">Protocatechuate 3,4-dioxygenase</fullName>
    </submittedName>
</protein>
<dbReference type="CDD" id="cd03459">
    <property type="entry name" value="3_4-PCD"/>
    <property type="match status" value="1"/>
</dbReference>
<sequence length="227" mass="25602">MQRMSRRQALATGSLAFWITPGLYAEQLLLPTPRLTEGPFYPDKLPLDQDNDLILIKDSTTPAVGQIAHFTGRILSRSGQPIRNATIEIWQCDANAVYLHSADSNGKKDQQDKHFQGYGKFETASDGGYRFRTIKPVPYPGRPAPHIHIKVSRGDRELLTTQCMIRGHEGNARDGVFRSAGDIVDHELIQADFTKVPDSKMDEYRAEFDIVIGRTPDDRQLQRPRNS</sequence>
<keyword evidence="2" id="KW-0223">Dioxygenase</keyword>
<dbReference type="Pfam" id="PF00775">
    <property type="entry name" value="Dioxygenase_C"/>
    <property type="match status" value="1"/>
</dbReference>
<evidence type="ECO:0000259" key="4">
    <source>
        <dbReference type="Pfam" id="PF00775"/>
    </source>
</evidence>
<dbReference type="InterPro" id="IPR015889">
    <property type="entry name" value="Intradiol_dOase_core"/>
</dbReference>
<dbReference type="Gene3D" id="2.60.130.10">
    <property type="entry name" value="Aromatic compound dioxygenase"/>
    <property type="match status" value="1"/>
</dbReference>
<dbReference type="Proteomes" id="UP001239462">
    <property type="component" value="Unassembled WGS sequence"/>
</dbReference>
<evidence type="ECO:0000256" key="1">
    <source>
        <dbReference type="ARBA" id="ARBA00007825"/>
    </source>
</evidence>
<reference evidence="5 6" key="1">
    <citation type="submission" date="2023-06" db="EMBL/GenBank/DDBJ databases">
        <title>Roseiconus lacunae JC819 isolated from Gulf of Mannar region, Tamil Nadu.</title>
        <authorList>
            <person name="Pk S."/>
            <person name="Ch S."/>
            <person name="Ch V.R."/>
        </authorList>
    </citation>
    <scope>NUCLEOTIDE SEQUENCE [LARGE SCALE GENOMIC DNA]</scope>
    <source>
        <strain evidence="5 6">JC819</strain>
    </source>
</reference>
<evidence type="ECO:0000313" key="5">
    <source>
        <dbReference type="EMBL" id="MDM4014860.1"/>
    </source>
</evidence>
<dbReference type="EMBL" id="JASZZN010000003">
    <property type="protein sequence ID" value="MDM4014860.1"/>
    <property type="molecule type" value="Genomic_DNA"/>
</dbReference>
<comment type="caution">
    <text evidence="5">The sequence shown here is derived from an EMBL/GenBank/DDBJ whole genome shotgun (WGS) entry which is preliminary data.</text>
</comment>
<comment type="similarity">
    <text evidence="1">Belongs to the intradiol ring-cleavage dioxygenase family.</text>
</comment>
<evidence type="ECO:0000256" key="2">
    <source>
        <dbReference type="ARBA" id="ARBA00022964"/>
    </source>
</evidence>
<dbReference type="InterPro" id="IPR000627">
    <property type="entry name" value="Intradiol_dOase_C"/>
</dbReference>
<proteinExistence type="inferred from homology"/>
<feature type="domain" description="Intradiol ring-cleavage dioxygenases" evidence="4">
    <location>
        <begin position="37"/>
        <end position="212"/>
    </location>
</feature>
<dbReference type="RefSeq" id="WP_289162481.1">
    <property type="nucleotide sequence ID" value="NZ_JASZZN010000003.1"/>
</dbReference>
<dbReference type="InterPro" id="IPR050770">
    <property type="entry name" value="Intradiol_RC_Dioxygenase"/>
</dbReference>
<evidence type="ECO:0000313" key="6">
    <source>
        <dbReference type="Proteomes" id="UP001239462"/>
    </source>
</evidence>
<gene>
    <name evidence="5" type="ORF">QTN89_05415</name>
</gene>
<name>A0ABT7PEE1_9BACT</name>
<evidence type="ECO:0000256" key="3">
    <source>
        <dbReference type="ARBA" id="ARBA00023002"/>
    </source>
</evidence>
<dbReference type="PANTHER" id="PTHR33711:SF9">
    <property type="entry name" value="PROTOCATECHUATE 3,4-DIOXYGENASE ALPHA CHAIN"/>
    <property type="match status" value="1"/>
</dbReference>
<organism evidence="5 6">
    <name type="scientific">Roseiconus lacunae</name>
    <dbReference type="NCBI Taxonomy" id="2605694"/>
    <lineage>
        <taxon>Bacteria</taxon>
        <taxon>Pseudomonadati</taxon>
        <taxon>Planctomycetota</taxon>
        <taxon>Planctomycetia</taxon>
        <taxon>Pirellulales</taxon>
        <taxon>Pirellulaceae</taxon>
        <taxon>Roseiconus</taxon>
    </lineage>
</organism>
<accession>A0ABT7PEE1</accession>
<dbReference type="PANTHER" id="PTHR33711">
    <property type="entry name" value="DIOXYGENASE, PUTATIVE (AFU_ORTHOLOGUE AFUA_2G02910)-RELATED"/>
    <property type="match status" value="1"/>
</dbReference>
<keyword evidence="6" id="KW-1185">Reference proteome</keyword>
<dbReference type="SUPFAM" id="SSF49482">
    <property type="entry name" value="Aromatic compound dioxygenase"/>
    <property type="match status" value="1"/>
</dbReference>